<evidence type="ECO:0000313" key="1">
    <source>
        <dbReference type="EMBL" id="KAJ7221425.1"/>
    </source>
</evidence>
<organism evidence="1 2">
    <name type="scientific">Mycena pura</name>
    <dbReference type="NCBI Taxonomy" id="153505"/>
    <lineage>
        <taxon>Eukaryota</taxon>
        <taxon>Fungi</taxon>
        <taxon>Dikarya</taxon>
        <taxon>Basidiomycota</taxon>
        <taxon>Agaricomycotina</taxon>
        <taxon>Agaricomycetes</taxon>
        <taxon>Agaricomycetidae</taxon>
        <taxon>Agaricales</taxon>
        <taxon>Marasmiineae</taxon>
        <taxon>Mycenaceae</taxon>
        <taxon>Mycena</taxon>
    </lineage>
</organism>
<dbReference type="EMBL" id="JARJCW010000008">
    <property type="protein sequence ID" value="KAJ7221425.1"/>
    <property type="molecule type" value="Genomic_DNA"/>
</dbReference>
<gene>
    <name evidence="1" type="ORF">GGX14DRAFT_388594</name>
</gene>
<dbReference type="AlphaFoldDB" id="A0AAD6YJ84"/>
<reference evidence="1" key="1">
    <citation type="submission" date="2023-03" db="EMBL/GenBank/DDBJ databases">
        <title>Massive genome expansion in bonnet fungi (Mycena s.s.) driven by repeated elements and novel gene families across ecological guilds.</title>
        <authorList>
            <consortium name="Lawrence Berkeley National Laboratory"/>
            <person name="Harder C.B."/>
            <person name="Miyauchi S."/>
            <person name="Viragh M."/>
            <person name="Kuo A."/>
            <person name="Thoen E."/>
            <person name="Andreopoulos B."/>
            <person name="Lu D."/>
            <person name="Skrede I."/>
            <person name="Drula E."/>
            <person name="Henrissat B."/>
            <person name="Morin E."/>
            <person name="Kohler A."/>
            <person name="Barry K."/>
            <person name="LaButti K."/>
            <person name="Morin E."/>
            <person name="Salamov A."/>
            <person name="Lipzen A."/>
            <person name="Mereny Z."/>
            <person name="Hegedus B."/>
            <person name="Baldrian P."/>
            <person name="Stursova M."/>
            <person name="Weitz H."/>
            <person name="Taylor A."/>
            <person name="Grigoriev I.V."/>
            <person name="Nagy L.G."/>
            <person name="Martin F."/>
            <person name="Kauserud H."/>
        </authorList>
    </citation>
    <scope>NUCLEOTIDE SEQUENCE</scope>
    <source>
        <strain evidence="1">9144</strain>
    </source>
</reference>
<comment type="caution">
    <text evidence="1">The sequence shown here is derived from an EMBL/GenBank/DDBJ whole genome shotgun (WGS) entry which is preliminary data.</text>
</comment>
<accession>A0AAD6YJ84</accession>
<evidence type="ECO:0000313" key="2">
    <source>
        <dbReference type="Proteomes" id="UP001219525"/>
    </source>
</evidence>
<protein>
    <submittedName>
        <fullName evidence="1">Uncharacterized protein</fullName>
    </submittedName>
</protein>
<keyword evidence="2" id="KW-1185">Reference proteome</keyword>
<name>A0AAD6YJ84_9AGAR</name>
<dbReference type="Proteomes" id="UP001219525">
    <property type="component" value="Unassembled WGS sequence"/>
</dbReference>
<sequence>MPLGHFNGISVIFVVPGYRNTTGSQCGDNINAYSQEHTIYDFEAQVVKVEWLLCDRYANMKSGNLARLLTQPTGIRYVDLGVNFTGIIEPEHGATYAFVLPDVDAGEFVGQVGITPGGSNSLIVVGWVNETDIRGCPRFADKSSEVLVALCPSLMLFLGADYNATSYDSSNVTGISSALTTPRGIVRAERPQNPAHWRAGPRGMMGTFTNLWGETCQWGGTRTPSLYTNGNGSGIFVTFPADSSGRKNLQMNFKPSRQQWMAAWTRSNF</sequence>
<proteinExistence type="predicted"/>